<gene>
    <name evidence="1" type="ORF">RJ640_021600</name>
</gene>
<evidence type="ECO:0000313" key="2">
    <source>
        <dbReference type="Proteomes" id="UP001187471"/>
    </source>
</evidence>
<organism evidence="1 2">
    <name type="scientific">Escallonia rubra</name>
    <dbReference type="NCBI Taxonomy" id="112253"/>
    <lineage>
        <taxon>Eukaryota</taxon>
        <taxon>Viridiplantae</taxon>
        <taxon>Streptophyta</taxon>
        <taxon>Embryophyta</taxon>
        <taxon>Tracheophyta</taxon>
        <taxon>Spermatophyta</taxon>
        <taxon>Magnoliopsida</taxon>
        <taxon>eudicotyledons</taxon>
        <taxon>Gunneridae</taxon>
        <taxon>Pentapetalae</taxon>
        <taxon>asterids</taxon>
        <taxon>campanulids</taxon>
        <taxon>Escalloniales</taxon>
        <taxon>Escalloniaceae</taxon>
        <taxon>Escallonia</taxon>
    </lineage>
</organism>
<dbReference type="CDD" id="cd06257">
    <property type="entry name" value="DnaJ"/>
    <property type="match status" value="1"/>
</dbReference>
<sequence length="163" mass="17579">MANPLGDVVGARWWSSQESSVGGGLVHSGGFTCHCFYNGGSGGPLTAAAKQLEQGPRVVEVASFCGGYGDLSLTEGWDLGVVDEGVFLGLRGNSVADSAVRHRLQPQPRRLHPLRQLLPARLLRRPRRLHLHFAVKQCQYKVLGLGGDCTADEICSAYRRLAL</sequence>
<dbReference type="AlphaFoldDB" id="A0AA88RR44"/>
<protein>
    <submittedName>
        <fullName evidence="1">Uncharacterized protein</fullName>
    </submittedName>
</protein>
<name>A0AA88RR44_9ASTE</name>
<proteinExistence type="predicted"/>
<keyword evidence="2" id="KW-1185">Reference proteome</keyword>
<comment type="caution">
    <text evidence="1">The sequence shown here is derived from an EMBL/GenBank/DDBJ whole genome shotgun (WGS) entry which is preliminary data.</text>
</comment>
<reference evidence="1" key="1">
    <citation type="submission" date="2022-12" db="EMBL/GenBank/DDBJ databases">
        <title>Draft genome assemblies for two species of Escallonia (Escalloniales).</title>
        <authorList>
            <person name="Chanderbali A."/>
            <person name="Dervinis C."/>
            <person name="Anghel I."/>
            <person name="Soltis D."/>
            <person name="Soltis P."/>
            <person name="Zapata F."/>
        </authorList>
    </citation>
    <scope>NUCLEOTIDE SEQUENCE</scope>
    <source>
        <strain evidence="1">UCBG92.1500</strain>
        <tissue evidence="1">Leaf</tissue>
    </source>
</reference>
<dbReference type="InterPro" id="IPR036869">
    <property type="entry name" value="J_dom_sf"/>
</dbReference>
<dbReference type="SUPFAM" id="SSF46565">
    <property type="entry name" value="Chaperone J-domain"/>
    <property type="match status" value="1"/>
</dbReference>
<dbReference type="Proteomes" id="UP001187471">
    <property type="component" value="Unassembled WGS sequence"/>
</dbReference>
<dbReference type="InterPro" id="IPR001623">
    <property type="entry name" value="DnaJ_domain"/>
</dbReference>
<dbReference type="EMBL" id="JAVXUO010000976">
    <property type="protein sequence ID" value="KAK2987546.1"/>
    <property type="molecule type" value="Genomic_DNA"/>
</dbReference>
<accession>A0AA88RR44</accession>
<evidence type="ECO:0000313" key="1">
    <source>
        <dbReference type="EMBL" id="KAK2987546.1"/>
    </source>
</evidence>